<comment type="caution">
    <text evidence="1">The sequence shown here is derived from an EMBL/GenBank/DDBJ whole genome shotgun (WGS) entry which is preliminary data.</text>
</comment>
<proteinExistence type="predicted"/>
<evidence type="ECO:0000313" key="2">
    <source>
        <dbReference type="Proteomes" id="UP000823775"/>
    </source>
</evidence>
<evidence type="ECO:0000313" key="1">
    <source>
        <dbReference type="EMBL" id="MCD7454087.1"/>
    </source>
</evidence>
<reference evidence="1 2" key="1">
    <citation type="journal article" date="2021" name="BMC Genomics">
        <title>Datura genome reveals duplications of psychoactive alkaloid biosynthetic genes and high mutation rate following tissue culture.</title>
        <authorList>
            <person name="Rajewski A."/>
            <person name="Carter-House D."/>
            <person name="Stajich J."/>
            <person name="Litt A."/>
        </authorList>
    </citation>
    <scope>NUCLEOTIDE SEQUENCE [LARGE SCALE GENOMIC DNA]</scope>
    <source>
        <strain evidence="1">AR-01</strain>
    </source>
</reference>
<sequence length="304" mass="34991">MGQMPYNNYDWSMRYCEMGGPSFVAAHIESFDLSTDQPAQPCEANFGRANHGLIEDNHSSDDEDVVNEEGEGHGIQNVNYHSIVILYLDSTEESVEDFACMRDSGPVRAAFWNPQKPKVIKSDYLIDMCDLNAMSTQAWGEATLPYLYNAFCRASMASVSCARGHERQHRMTMAVLNDLNRSNAERELVEEWIQISIESMNTAFSGTRFSFAPDYIPPNEYVDPPVVEIHCRERQVVPRDWERRARREPNEESVLAIQIDVETIDMSCTSKRGRFFKRKAMEEYIFEVHKKKPRNHSKIQELSL</sequence>
<name>A0ABS8S5S3_DATST</name>
<organism evidence="1 2">
    <name type="scientific">Datura stramonium</name>
    <name type="common">Jimsonweed</name>
    <name type="synonym">Common thornapple</name>
    <dbReference type="NCBI Taxonomy" id="4076"/>
    <lineage>
        <taxon>Eukaryota</taxon>
        <taxon>Viridiplantae</taxon>
        <taxon>Streptophyta</taxon>
        <taxon>Embryophyta</taxon>
        <taxon>Tracheophyta</taxon>
        <taxon>Spermatophyta</taxon>
        <taxon>Magnoliopsida</taxon>
        <taxon>eudicotyledons</taxon>
        <taxon>Gunneridae</taxon>
        <taxon>Pentapetalae</taxon>
        <taxon>asterids</taxon>
        <taxon>lamiids</taxon>
        <taxon>Solanales</taxon>
        <taxon>Solanaceae</taxon>
        <taxon>Solanoideae</taxon>
        <taxon>Datureae</taxon>
        <taxon>Datura</taxon>
    </lineage>
</organism>
<protein>
    <submittedName>
        <fullName evidence="1">Uncharacterized protein</fullName>
    </submittedName>
</protein>
<dbReference type="EMBL" id="JACEIK010000285">
    <property type="protein sequence ID" value="MCD7454087.1"/>
    <property type="molecule type" value="Genomic_DNA"/>
</dbReference>
<dbReference type="Proteomes" id="UP000823775">
    <property type="component" value="Unassembled WGS sequence"/>
</dbReference>
<accession>A0ABS8S5S3</accession>
<keyword evidence="2" id="KW-1185">Reference proteome</keyword>
<gene>
    <name evidence="1" type="ORF">HAX54_023449</name>
</gene>